<sequence length="453" mass="50097">MAARSVEDLIQEAGSAVRMLREAPIGKYPFPIPAEVTNWRDEQRKWATEAIFYDITSFGSNVYFKGPDVRKLFSETAANNFATFGRNRARRLVAVGHDGHLIDDAILFGLDDDEYVTVGSPLAANWITYHAETGGYDVEISHDETPALSDRKLPPKRNFHFIIQGPSALAAMSKASGGTLPPIKFFRIGEFSVAGRPVRALNHTMSGLPGEESTGLEVYGPAAYADEVKAAILAAGAEFGLQEGGALSYPTTCVESGWLGMPVPGIYSGEAHRSYREWLGTDSWEARNSLGGSYVREDITDYYVTPWELGYHKSVNLDHDFVGRDGLLRRREDQSRRQVWLKWHNDDVARTIASSLFDELPARELTIPTPCYAAHNYDTVLLGDTEIGWSGWSGYTVNIGSFASLGVIDQQYAQDGTEVVIVWGEPDGGLRRPGAMRHRQTEIRATVRTTSPR</sequence>
<dbReference type="GO" id="GO:0016740">
    <property type="term" value="F:transferase activity"/>
    <property type="evidence" value="ECO:0007669"/>
    <property type="project" value="UniProtKB-KW"/>
</dbReference>
<evidence type="ECO:0000313" key="2">
    <source>
        <dbReference type="EMBL" id="MER6979703.1"/>
    </source>
</evidence>
<protein>
    <submittedName>
        <fullName evidence="2">Aminomethyl transferase family protein</fullName>
    </submittedName>
</protein>
<dbReference type="InterPro" id="IPR027266">
    <property type="entry name" value="TrmE/GcvT-like"/>
</dbReference>
<proteinExistence type="predicted"/>
<reference evidence="2 3" key="1">
    <citation type="submission" date="2024-06" db="EMBL/GenBank/DDBJ databases">
        <title>The Natural Products Discovery Center: Release of the First 8490 Sequenced Strains for Exploring Actinobacteria Biosynthetic Diversity.</title>
        <authorList>
            <person name="Kalkreuter E."/>
            <person name="Kautsar S.A."/>
            <person name="Yang D."/>
            <person name="Bader C.D."/>
            <person name="Teijaro C.N."/>
            <person name="Fluegel L."/>
            <person name="Davis C.M."/>
            <person name="Simpson J.R."/>
            <person name="Lauterbach L."/>
            <person name="Steele A.D."/>
            <person name="Gui C."/>
            <person name="Meng S."/>
            <person name="Li G."/>
            <person name="Viehrig K."/>
            <person name="Ye F."/>
            <person name="Su P."/>
            <person name="Kiefer A.F."/>
            <person name="Nichols A."/>
            <person name="Cepeda A.J."/>
            <person name="Yan W."/>
            <person name="Fan B."/>
            <person name="Jiang Y."/>
            <person name="Adhikari A."/>
            <person name="Zheng C.-J."/>
            <person name="Schuster L."/>
            <person name="Cowan T.M."/>
            <person name="Smanski M.J."/>
            <person name="Chevrette M.G."/>
            <person name="De Carvalho L.P.S."/>
            <person name="Shen B."/>
        </authorList>
    </citation>
    <scope>NUCLEOTIDE SEQUENCE [LARGE SCALE GENOMIC DNA]</scope>
    <source>
        <strain evidence="2 3">NPDC000634</strain>
    </source>
</reference>
<keyword evidence="2" id="KW-0808">Transferase</keyword>
<dbReference type="SUPFAM" id="SSF103025">
    <property type="entry name" value="Folate-binding domain"/>
    <property type="match status" value="1"/>
</dbReference>
<gene>
    <name evidence="2" type="ORF">ABT317_22680</name>
</gene>
<dbReference type="Gene3D" id="3.30.1360.120">
    <property type="entry name" value="Probable tRNA modification gtpase trme, domain 1"/>
    <property type="match status" value="1"/>
</dbReference>
<comment type="caution">
    <text evidence="2">The sequence shown here is derived from an EMBL/GenBank/DDBJ whole genome shotgun (WGS) entry which is preliminary data.</text>
</comment>
<feature type="domain" description="GCVT N-terminal" evidence="1">
    <location>
        <begin position="38"/>
        <end position="258"/>
    </location>
</feature>
<evidence type="ECO:0000313" key="3">
    <source>
        <dbReference type="Proteomes" id="UP001458415"/>
    </source>
</evidence>
<dbReference type="Pfam" id="PF01571">
    <property type="entry name" value="GCV_T"/>
    <property type="match status" value="1"/>
</dbReference>
<evidence type="ECO:0000259" key="1">
    <source>
        <dbReference type="Pfam" id="PF01571"/>
    </source>
</evidence>
<dbReference type="Proteomes" id="UP001458415">
    <property type="component" value="Unassembled WGS sequence"/>
</dbReference>
<dbReference type="InterPro" id="IPR006222">
    <property type="entry name" value="GCVT_N"/>
</dbReference>
<dbReference type="RefSeq" id="WP_158103825.1">
    <property type="nucleotide sequence ID" value="NZ_MUBM01000043.1"/>
</dbReference>
<accession>A0ABV1W690</accession>
<name>A0ABV1W690_9ACTN</name>
<dbReference type="EMBL" id="JBEPCU010000417">
    <property type="protein sequence ID" value="MER6979703.1"/>
    <property type="molecule type" value="Genomic_DNA"/>
</dbReference>
<organism evidence="2 3">
    <name type="scientific">Streptomyces carpinensis</name>
    <dbReference type="NCBI Taxonomy" id="66369"/>
    <lineage>
        <taxon>Bacteria</taxon>
        <taxon>Bacillati</taxon>
        <taxon>Actinomycetota</taxon>
        <taxon>Actinomycetes</taxon>
        <taxon>Kitasatosporales</taxon>
        <taxon>Streptomycetaceae</taxon>
        <taxon>Streptomyces</taxon>
    </lineage>
</organism>
<keyword evidence="3" id="KW-1185">Reference proteome</keyword>